<dbReference type="Gene3D" id="2.60.40.2070">
    <property type="match status" value="1"/>
</dbReference>
<dbReference type="InterPro" id="IPR000015">
    <property type="entry name" value="Fimb_usher"/>
</dbReference>
<sequence>MGRGRDNQLQLGWGKVFGNGVALNLSVTRTRSLNGNNSAYYDGSQPYVNTNDPASSNTSQTVSSLSVSFPLGRSSSAPTASLFSNHSQGQGGSYQAAISGNVGETQQVGYGLNFTTDDNNRNSIWGGNLQTRLPYASATGSVSASSQYWQGSAALQGAVVAHRGGVTLGPYVGDTFALIDAPGARGAQVMDGQGARVDRFGYALVPSLVPYHFNTVALNPQGMSSKAELEDGQQRVAPFAGATVRVHFKTIRGQAVLIKVQRPDGSIIPMGTSVFDENNNDVGMVGQANQVYLRSDKPQGKLTLRWGEGATERCSLPYKLPPPTDEPLLLLKATCR</sequence>
<dbReference type="InterPro" id="IPR042186">
    <property type="entry name" value="FimD_plug_dom"/>
</dbReference>
<feature type="region of interest" description="Disordered" evidence="1">
    <location>
        <begin position="40"/>
        <end position="61"/>
    </location>
</feature>
<dbReference type="Pfam" id="PF00577">
    <property type="entry name" value="Usher"/>
    <property type="match status" value="1"/>
</dbReference>
<dbReference type="GO" id="GO:0009297">
    <property type="term" value="P:pilus assembly"/>
    <property type="evidence" value="ECO:0007669"/>
    <property type="project" value="InterPro"/>
</dbReference>
<reference evidence="3" key="1">
    <citation type="submission" date="2019-05" db="EMBL/GenBank/DDBJ databases">
        <authorList>
            <consortium name="Pathogen Informatics"/>
        </authorList>
    </citation>
    <scope>NUCLEOTIDE SEQUENCE [LARGE SCALE GENOMIC DNA]</scope>
    <source>
        <strain evidence="3">NCTC12965</strain>
    </source>
</reference>
<dbReference type="Pfam" id="PF13953">
    <property type="entry name" value="PapC_C"/>
    <property type="match status" value="1"/>
</dbReference>
<protein>
    <submittedName>
        <fullName evidence="3">Outer membrane usher protein fimD</fullName>
    </submittedName>
</protein>
<dbReference type="PANTHER" id="PTHR30451">
    <property type="entry name" value="OUTER MEMBRANE USHER PROTEIN"/>
    <property type="match status" value="1"/>
</dbReference>
<evidence type="ECO:0000256" key="1">
    <source>
        <dbReference type="SAM" id="MobiDB-lite"/>
    </source>
</evidence>
<dbReference type="EMBL" id="CABEEZ010000151">
    <property type="protein sequence ID" value="VTR58127.1"/>
    <property type="molecule type" value="Genomic_DNA"/>
</dbReference>
<organism evidence="3">
    <name type="scientific">Serratia fonticola</name>
    <dbReference type="NCBI Taxonomy" id="47917"/>
    <lineage>
        <taxon>Bacteria</taxon>
        <taxon>Pseudomonadati</taxon>
        <taxon>Pseudomonadota</taxon>
        <taxon>Gammaproteobacteria</taxon>
        <taxon>Enterobacterales</taxon>
        <taxon>Yersiniaceae</taxon>
        <taxon>Serratia</taxon>
    </lineage>
</organism>
<evidence type="ECO:0000259" key="2">
    <source>
        <dbReference type="Pfam" id="PF13953"/>
    </source>
</evidence>
<dbReference type="FunFam" id="2.60.40.2610:FF:000001">
    <property type="entry name" value="Outer membrane fimbrial usher protein"/>
    <property type="match status" value="1"/>
</dbReference>
<dbReference type="PANTHER" id="PTHR30451:SF20">
    <property type="entry name" value="FIMBRIAE USHER"/>
    <property type="match status" value="1"/>
</dbReference>
<gene>
    <name evidence="3" type="primary">fimD_33</name>
    <name evidence="3" type="ORF">NCTC12965_07612</name>
</gene>
<feature type="domain" description="PapC-like C-terminal" evidence="2">
    <location>
        <begin position="257"/>
        <end position="322"/>
    </location>
</feature>
<dbReference type="Gene3D" id="2.60.40.2610">
    <property type="entry name" value="Outer membrane usher protein FimD, plug domain"/>
    <property type="match status" value="1"/>
</dbReference>
<dbReference type="AlphaFoldDB" id="A0A4U9WG25"/>
<dbReference type="GO" id="GO:0009279">
    <property type="term" value="C:cell outer membrane"/>
    <property type="evidence" value="ECO:0007669"/>
    <property type="project" value="TreeGrafter"/>
</dbReference>
<accession>A0A4U9WG25</accession>
<evidence type="ECO:0000313" key="3">
    <source>
        <dbReference type="EMBL" id="VTR58127.1"/>
    </source>
</evidence>
<name>A0A4U9WG25_SERFO</name>
<proteinExistence type="predicted"/>
<dbReference type="GO" id="GO:0015473">
    <property type="term" value="F:fimbrial usher porin activity"/>
    <property type="evidence" value="ECO:0007669"/>
    <property type="project" value="InterPro"/>
</dbReference>
<dbReference type="InterPro" id="IPR025949">
    <property type="entry name" value="PapC-like_C"/>
</dbReference>
<dbReference type="InterPro" id="IPR043142">
    <property type="entry name" value="PapC-like_C_sf"/>
</dbReference>